<evidence type="ECO:0000313" key="2">
    <source>
        <dbReference type="Proteomes" id="UP000194137"/>
    </source>
</evidence>
<sequence>MFSKPAIFSALLITAAALAGCVTQSGNSPSTLSYRDLASDEKKVVAEAVGRVIKDPASAKFHWAKFPGNAGSGDVNYCAWVNARSDLPGYSGNQLYIAVLGAENGRVKSAVVGAIHGGADAHVVRALCKRYGLNPDDAV</sequence>
<evidence type="ECO:0000313" key="1">
    <source>
        <dbReference type="EMBL" id="ARP97988.1"/>
    </source>
</evidence>
<proteinExistence type="predicted"/>
<dbReference type="RefSeq" id="WP_086086305.1">
    <property type="nucleotide sequence ID" value="NZ_CP021112.1"/>
</dbReference>
<name>A0A1W6ZKP0_9HYPH</name>
<gene>
    <name evidence="1" type="ORF">CAK95_02020</name>
</gene>
<organism evidence="1 2">
    <name type="scientific">Pseudorhodoplanes sinuspersici</name>
    <dbReference type="NCBI Taxonomy" id="1235591"/>
    <lineage>
        <taxon>Bacteria</taxon>
        <taxon>Pseudomonadati</taxon>
        <taxon>Pseudomonadota</taxon>
        <taxon>Alphaproteobacteria</taxon>
        <taxon>Hyphomicrobiales</taxon>
        <taxon>Pseudorhodoplanes</taxon>
    </lineage>
</organism>
<dbReference type="Proteomes" id="UP000194137">
    <property type="component" value="Chromosome"/>
</dbReference>
<accession>A0A1W6ZKP0</accession>
<dbReference type="KEGG" id="psin:CAK95_02020"/>
<dbReference type="PROSITE" id="PS51257">
    <property type="entry name" value="PROKAR_LIPOPROTEIN"/>
    <property type="match status" value="1"/>
</dbReference>
<dbReference type="AlphaFoldDB" id="A0A1W6ZKP0"/>
<dbReference type="EMBL" id="CP021112">
    <property type="protein sequence ID" value="ARP97988.1"/>
    <property type="molecule type" value="Genomic_DNA"/>
</dbReference>
<reference evidence="1 2" key="1">
    <citation type="submission" date="2017-05" db="EMBL/GenBank/DDBJ databases">
        <title>Full genome sequence of Pseudorhodoplanes sinuspersici.</title>
        <authorList>
            <person name="Dastgheib S.M.M."/>
            <person name="Shavandi M."/>
            <person name="Tirandaz H."/>
        </authorList>
    </citation>
    <scope>NUCLEOTIDE SEQUENCE [LARGE SCALE GENOMIC DNA]</scope>
    <source>
        <strain evidence="1 2">RIPI110</strain>
    </source>
</reference>
<protein>
    <submittedName>
        <fullName evidence="1">Uncharacterized protein</fullName>
    </submittedName>
</protein>
<dbReference type="STRING" id="1235591.CAK95_02020"/>
<keyword evidence="2" id="KW-1185">Reference proteome</keyword>